<dbReference type="Proteomes" id="UP000887574">
    <property type="component" value="Unplaced"/>
</dbReference>
<feature type="transmembrane region" description="Helical" evidence="6">
    <location>
        <begin position="97"/>
        <end position="118"/>
    </location>
</feature>
<evidence type="ECO:0000256" key="1">
    <source>
        <dbReference type="ARBA" id="ARBA00004141"/>
    </source>
</evidence>
<feature type="transmembrane region" description="Helical" evidence="6">
    <location>
        <begin position="57"/>
        <end position="76"/>
    </location>
</feature>
<proteinExistence type="inferred from homology"/>
<organism evidence="7 8">
    <name type="scientific">Ditylenchus dipsaci</name>
    <dbReference type="NCBI Taxonomy" id="166011"/>
    <lineage>
        <taxon>Eukaryota</taxon>
        <taxon>Metazoa</taxon>
        <taxon>Ecdysozoa</taxon>
        <taxon>Nematoda</taxon>
        <taxon>Chromadorea</taxon>
        <taxon>Rhabditida</taxon>
        <taxon>Tylenchina</taxon>
        <taxon>Tylenchomorpha</taxon>
        <taxon>Sphaerularioidea</taxon>
        <taxon>Anguinidae</taxon>
        <taxon>Anguininae</taxon>
        <taxon>Ditylenchus</taxon>
    </lineage>
</organism>
<protein>
    <submittedName>
        <fullName evidence="8">Transmembrane protein 50A</fullName>
    </submittedName>
</protein>
<evidence type="ECO:0000256" key="5">
    <source>
        <dbReference type="ARBA" id="ARBA00023136"/>
    </source>
</evidence>
<keyword evidence="7" id="KW-1185">Reference proteome</keyword>
<evidence type="ECO:0000313" key="7">
    <source>
        <dbReference type="Proteomes" id="UP000887574"/>
    </source>
</evidence>
<feature type="transmembrane region" description="Helical" evidence="6">
    <location>
        <begin position="25"/>
        <end position="42"/>
    </location>
</feature>
<comment type="similarity">
    <text evidence="2">Belongs to the UPF0220 family.</text>
</comment>
<dbReference type="InterPro" id="IPR007919">
    <property type="entry name" value="UPF0220"/>
</dbReference>
<comment type="subcellular location">
    <subcellularLocation>
        <location evidence="1">Membrane</location>
        <topology evidence="1">Multi-pass membrane protein</topology>
    </subcellularLocation>
</comment>
<evidence type="ECO:0000256" key="2">
    <source>
        <dbReference type="ARBA" id="ARBA00005335"/>
    </source>
</evidence>
<evidence type="ECO:0000313" key="8">
    <source>
        <dbReference type="WBParaSite" id="jg8006"/>
    </source>
</evidence>
<dbReference type="WBParaSite" id="jg8006">
    <property type="protein sequence ID" value="jg8006"/>
    <property type="gene ID" value="jg8006"/>
</dbReference>
<keyword evidence="4 6" id="KW-1133">Transmembrane helix</keyword>
<evidence type="ECO:0000256" key="6">
    <source>
        <dbReference type="SAM" id="Phobius"/>
    </source>
</evidence>
<evidence type="ECO:0000256" key="3">
    <source>
        <dbReference type="ARBA" id="ARBA00022692"/>
    </source>
</evidence>
<dbReference type="PANTHER" id="PTHR13180">
    <property type="entry name" value="SMALL MEMBRANE PROTEIN-RELATED"/>
    <property type="match status" value="1"/>
</dbReference>
<keyword evidence="5 6" id="KW-0472">Membrane</keyword>
<dbReference type="GO" id="GO:0016020">
    <property type="term" value="C:membrane"/>
    <property type="evidence" value="ECO:0007669"/>
    <property type="project" value="UniProtKB-SubCell"/>
</dbReference>
<sequence length="141" mass="15812">MSNCMESFNFLPCSPQFDWDNKRNTYSSIAAGILFFGGWWIMIDTSTTYKYPEWNNIYFLLTVASTVAMFMVNSVSTSLVQGNSMDEGVLGVKGARLWLMFGFIGSFACIVAGIWIMFADYVVVPGNNLHGLELLYSFTLS</sequence>
<name>A0A915EQZ3_9BILA</name>
<reference evidence="8" key="1">
    <citation type="submission" date="2022-11" db="UniProtKB">
        <authorList>
            <consortium name="WormBaseParasite"/>
        </authorList>
    </citation>
    <scope>IDENTIFICATION</scope>
</reference>
<accession>A0A915EQZ3</accession>
<keyword evidence="3 6" id="KW-0812">Transmembrane</keyword>
<dbReference type="Pfam" id="PF05255">
    <property type="entry name" value="UPF0220"/>
    <property type="match status" value="1"/>
</dbReference>
<evidence type="ECO:0000256" key="4">
    <source>
        <dbReference type="ARBA" id="ARBA00022989"/>
    </source>
</evidence>
<dbReference type="AlphaFoldDB" id="A0A915EQZ3"/>